<keyword evidence="8 10" id="KW-0505">Motor protein</keyword>
<feature type="region of interest" description="Disordered" evidence="12">
    <location>
        <begin position="845"/>
        <end position="881"/>
    </location>
</feature>
<dbReference type="Pfam" id="PF00225">
    <property type="entry name" value="Kinesin"/>
    <property type="match status" value="1"/>
</dbReference>
<feature type="compositionally biased region" description="Basic and acidic residues" evidence="12">
    <location>
        <begin position="1699"/>
        <end position="1709"/>
    </location>
</feature>
<dbReference type="PROSITE" id="PS50067">
    <property type="entry name" value="KINESIN_MOTOR_2"/>
    <property type="match status" value="1"/>
</dbReference>
<dbReference type="InterPro" id="IPR027417">
    <property type="entry name" value="P-loop_NTPase"/>
</dbReference>
<dbReference type="SUPFAM" id="SSF52540">
    <property type="entry name" value="P-loop containing nucleoside triphosphate hydrolases"/>
    <property type="match status" value="1"/>
</dbReference>
<feature type="compositionally biased region" description="Polar residues" evidence="12">
    <location>
        <begin position="864"/>
        <end position="876"/>
    </location>
</feature>
<keyword evidence="9" id="KW-0206">Cytoskeleton</keyword>
<evidence type="ECO:0000256" key="3">
    <source>
        <dbReference type="ARBA" id="ARBA00022553"/>
    </source>
</evidence>
<dbReference type="GeneID" id="107124755"/>
<feature type="coiled-coil region" evidence="11">
    <location>
        <begin position="1480"/>
        <end position="1532"/>
    </location>
</feature>
<sequence length="1842" mass="210603">MEADLNKPAVPRPSFVKSVEMTPRIGSLDATDIKRNLYEDFSSISDISQRESLESREHIYVCLRIRPLVQSENEIESQGCVSVLDSASIILKAPKSSMVFRLSEKNLGQMVQKFTFSQVFGPETTQEEFFEGTVKQPVQDFLRGHSRLVFTYGVTNAGKTYTYQGTEDDVGVLPRALEMLFRNIPGKLYPKMDFKPHRCREHRKLNEEEVREEMLLKNSLLRLMKEIDHQNGISGNHNGTADNSEEVEQPSREEESGAKFSVWVSFCEIYNESIYDLLLPMTNDKRRKMLRLAQDIKGCSYVKDLQWIQVSNAKEAFKLVKLGLKNQSFASTKLNANSSRSHSIFTVKMLKIDSTVTHVMRVSELFLCDLAGSERCTRTHNEGERLKESGNINASLLILGKCISALKTNQQSKMQLHIPFRESKLTHFFQGFFSGKGKVCMIVNVSPSAAAYDETLNVLKFSAIAQNVIVLDSSNSPQEQTCDQRSMREELETEAEEADALAPLKRATILWERTLEDVIEDEEELAADSSGEREVHSVENNILKGTAPEIVEDTLSQAADEDDGDDEVVIGKEEYLRLLNIIEDLKNKLINERKEKLFMELRIREEVTQECARYLADNEKNLKMLAAHKQELMEDHFEERMQIYKDFVKEYIPLANDGGGLVKQPVSDEQDRPQGDAARDLRSSADFVCMVESLQHNVSDIKQQAETVFGLLNAAEDPLKTIEKLEKQLADVTAELSKIREKLSERNEEMKMQENKLNESAQVLQEATEKMVLQNEQIQELTQIVEQKDCEISKLKDLIVHLETIVKDSENTIATIKQQMEQENQKKKANCAHFREMLEKHLDTGRKRCLEREEEEEGPPAKQGSINDSSKGTLETKQLRPCTFREEKEKVELEQKTKMLEAHLATLGEQLEKERSKSEGLTREIASLSQELSSSEEYASGLRKELHQQQANNEEIKSELVGLKSLNKKQEGKIQELLEKLEAASEMIAEKKSKVKAVEVKIGELIRLGSGGPTAEADLSNWNEWGELSKDGREEIHARLGRESSFHCSIESIWETSKRIINSSSQKSSQIADLQRQVEQLQKRTANAEEETSRLKSQLSEAVSQAKASLQEKERILGQLRDLKEENALCSEKYRAEEKKTVDYLEKIKNLNDLLEQHGAKEANVAALEQALQERETAVLVAEREVRDLQEKLAVLESKIKSLSNHELQLKEEVQELKNNLKAVDLLEKEREESKQAIVRLKEDLLESTALSSQLQVEIRQKEEEYTDLKEKLADAKKQIEQVCTMRTEEKLLRNRMSELEKSKKQLVEELEVKQRTIQQFKKEELNEKLEDILQQYQKVCEDLSSKEKIIEDMKLTLEEQEQTQSEQDQVLEARIADSERLVAELQVWKKRYRELGEQSSASRQQRANAECENTAKLPSEELERLQEKLKECEEKHQMDRKKWLTEKMILITQAKEAETHRNREMKRFAGDRELHAKQLLESENLVAEKENDLQKWRAERDQLVAALEVQLSSLISSNAQKDAEIEELKKAELRAPTQVLITTVQSYVNSKTKMLPMPVEAKQHKMEDLHGRKLKEKQIESVNCNRVGDTDSQLQNSSRASSVEDIQDQSEIILDSCEVSSENDVTSRFPKPEMEIHFTPLQPNKMEVKHQGSPSSVTIKVPKARKRKSSTMDESSILSSLRKCKLRNKGTSDGVGQEDVKNENEKNAETPANGSSSRQKKKTVPDPSLKKNYSLRRRHFAESVTSPGNKGGSLHKFGYFLQSSPTIIHSKAKKLMATIKSPKSTEEGSVKENDLKPKRAKRRLYNMGISSPMEFSGHVIVMDQKESDHEIIKRRLRTRKT</sequence>
<dbReference type="PROSITE" id="PS00411">
    <property type="entry name" value="KINESIN_MOTOR_1"/>
    <property type="match status" value="1"/>
</dbReference>
<feature type="binding site" evidence="10">
    <location>
        <begin position="153"/>
        <end position="160"/>
    </location>
    <ligand>
        <name>ATP</name>
        <dbReference type="ChEBI" id="CHEBI:30616"/>
    </ligand>
</feature>
<dbReference type="PRINTS" id="PR00380">
    <property type="entry name" value="KINESINHEAVY"/>
</dbReference>
<evidence type="ECO:0000256" key="5">
    <source>
        <dbReference type="ARBA" id="ARBA00022741"/>
    </source>
</evidence>
<keyword evidence="6 10" id="KW-0067">ATP-binding</keyword>
<comment type="subcellular location">
    <subcellularLocation>
        <location evidence="1">Cytoplasm</location>
        <location evidence="1">Cytoskeleton</location>
        <location evidence="1">Spindle</location>
    </subcellularLocation>
</comment>
<feature type="region of interest" description="Disordered" evidence="12">
    <location>
        <begin position="1588"/>
        <end position="1607"/>
    </location>
</feature>
<evidence type="ECO:0000256" key="2">
    <source>
        <dbReference type="ARBA" id="ARBA00022490"/>
    </source>
</evidence>
<evidence type="ECO:0000313" key="14">
    <source>
        <dbReference type="Proteomes" id="UP000694871"/>
    </source>
</evidence>
<feature type="compositionally biased region" description="Polar residues" evidence="12">
    <location>
        <begin position="231"/>
        <end position="242"/>
    </location>
</feature>
<evidence type="ECO:0000256" key="1">
    <source>
        <dbReference type="ARBA" id="ARBA00004186"/>
    </source>
</evidence>
<evidence type="ECO:0000256" key="11">
    <source>
        <dbReference type="SAM" id="Coils"/>
    </source>
</evidence>
<evidence type="ECO:0000256" key="7">
    <source>
        <dbReference type="ARBA" id="ARBA00023054"/>
    </source>
</evidence>
<feature type="coiled-coil region" evidence="11">
    <location>
        <begin position="890"/>
        <end position="1001"/>
    </location>
</feature>
<organism evidence="14 15">
    <name type="scientific">Gekko japonicus</name>
    <name type="common">Schlegel's Japanese gecko</name>
    <dbReference type="NCBI Taxonomy" id="146911"/>
    <lineage>
        <taxon>Eukaryota</taxon>
        <taxon>Metazoa</taxon>
        <taxon>Chordata</taxon>
        <taxon>Craniata</taxon>
        <taxon>Vertebrata</taxon>
        <taxon>Euteleostomi</taxon>
        <taxon>Lepidosauria</taxon>
        <taxon>Squamata</taxon>
        <taxon>Bifurcata</taxon>
        <taxon>Gekkota</taxon>
        <taxon>Gekkonidae</taxon>
        <taxon>Gekkoninae</taxon>
        <taxon>Gekko</taxon>
    </lineage>
</organism>
<evidence type="ECO:0000256" key="6">
    <source>
        <dbReference type="ARBA" id="ARBA00022840"/>
    </source>
</evidence>
<feature type="region of interest" description="Disordered" evidence="12">
    <location>
        <begin position="231"/>
        <end position="254"/>
    </location>
</feature>
<gene>
    <name evidence="15" type="primary">KIF20B</name>
</gene>
<evidence type="ECO:0000256" key="8">
    <source>
        <dbReference type="ARBA" id="ARBA00023175"/>
    </source>
</evidence>
<feature type="domain" description="Kinesin motor" evidence="13">
    <location>
        <begin position="58"/>
        <end position="468"/>
    </location>
</feature>
<evidence type="ECO:0000256" key="12">
    <source>
        <dbReference type="SAM" id="MobiDB-lite"/>
    </source>
</evidence>
<keyword evidence="7 11" id="KW-0175">Coiled coil</keyword>
<keyword evidence="4" id="KW-0493">Microtubule</keyword>
<feature type="compositionally biased region" description="Polar residues" evidence="12">
    <location>
        <begin position="1588"/>
        <end position="1602"/>
    </location>
</feature>
<feature type="region of interest" description="Disordered" evidence="12">
    <location>
        <begin position="1647"/>
        <end position="1753"/>
    </location>
</feature>
<feature type="compositionally biased region" description="Basic and acidic residues" evidence="12">
    <location>
        <begin position="669"/>
        <end position="679"/>
    </location>
</feature>
<dbReference type="Proteomes" id="UP000694871">
    <property type="component" value="Unplaced"/>
</dbReference>
<keyword evidence="14" id="KW-1185">Reference proteome</keyword>
<dbReference type="InterPro" id="IPR047149">
    <property type="entry name" value="KIF11-like"/>
</dbReference>
<keyword evidence="5 10" id="KW-0547">Nucleotide-binding</keyword>
<accession>A0ABM1LCR0</accession>
<proteinExistence type="inferred from homology"/>
<feature type="coiled-coil region" evidence="11">
    <location>
        <begin position="722"/>
        <end position="837"/>
    </location>
</feature>
<feature type="region of interest" description="Disordered" evidence="12">
    <location>
        <begin position="660"/>
        <end position="679"/>
    </location>
</feature>
<dbReference type="InterPro" id="IPR019821">
    <property type="entry name" value="Kinesin_motor_CS"/>
</dbReference>
<keyword evidence="2" id="KW-0963">Cytoplasm</keyword>
<evidence type="ECO:0000259" key="13">
    <source>
        <dbReference type="PROSITE" id="PS50067"/>
    </source>
</evidence>
<dbReference type="PANTHER" id="PTHR47970:SF29">
    <property type="entry name" value="KINESIN FAMILY MEMBER 20B"/>
    <property type="match status" value="1"/>
</dbReference>
<dbReference type="SMART" id="SM00129">
    <property type="entry name" value="KISc"/>
    <property type="match status" value="1"/>
</dbReference>
<protein>
    <submittedName>
        <fullName evidence="15">Kinesin-like protein KIF20B</fullName>
    </submittedName>
</protein>
<evidence type="ECO:0000256" key="9">
    <source>
        <dbReference type="ARBA" id="ARBA00023212"/>
    </source>
</evidence>
<dbReference type="Gene3D" id="1.10.287.1490">
    <property type="match status" value="1"/>
</dbReference>
<comment type="similarity">
    <text evidence="10">Belongs to the TRAFAC class myosin-kinesin ATPase superfamily. Kinesin family.</text>
</comment>
<reference evidence="15" key="1">
    <citation type="submission" date="2025-08" db="UniProtKB">
        <authorList>
            <consortium name="RefSeq"/>
        </authorList>
    </citation>
    <scope>IDENTIFICATION</scope>
</reference>
<dbReference type="InterPro" id="IPR001752">
    <property type="entry name" value="Kinesin_motor_dom"/>
</dbReference>
<dbReference type="InterPro" id="IPR036961">
    <property type="entry name" value="Kinesin_motor_dom_sf"/>
</dbReference>
<dbReference type="Gene3D" id="3.40.850.10">
    <property type="entry name" value="Kinesin motor domain"/>
    <property type="match status" value="1"/>
</dbReference>
<evidence type="ECO:0000313" key="15">
    <source>
        <dbReference type="RefSeq" id="XP_015283747.1"/>
    </source>
</evidence>
<evidence type="ECO:0000256" key="10">
    <source>
        <dbReference type="PROSITE-ProRule" id="PRU00283"/>
    </source>
</evidence>
<feature type="coiled-coil region" evidence="11">
    <location>
        <begin position="572"/>
        <end position="635"/>
    </location>
</feature>
<evidence type="ECO:0000256" key="4">
    <source>
        <dbReference type="ARBA" id="ARBA00022701"/>
    </source>
</evidence>
<keyword evidence="3" id="KW-0597">Phosphoprotein</keyword>
<dbReference type="PANTHER" id="PTHR47970">
    <property type="entry name" value="KINESIN-LIKE PROTEIN KIF11"/>
    <property type="match status" value="1"/>
</dbReference>
<feature type="coiled-coil region" evidence="11">
    <location>
        <begin position="1064"/>
        <end position="1443"/>
    </location>
</feature>
<dbReference type="RefSeq" id="XP_015283747.1">
    <property type="nucleotide sequence ID" value="XM_015428261.1"/>
</dbReference>
<name>A0ABM1LCR0_GEKJA</name>